<dbReference type="GO" id="GO:0016020">
    <property type="term" value="C:membrane"/>
    <property type="evidence" value="ECO:0007669"/>
    <property type="project" value="InterPro"/>
</dbReference>
<dbReference type="STRING" id="296218.AWN68_17375"/>
<dbReference type="GO" id="GO:0000155">
    <property type="term" value="F:phosphorelay sensor kinase activity"/>
    <property type="evidence" value="ECO:0007669"/>
    <property type="project" value="InterPro"/>
</dbReference>
<name>A0A150XNE6_9BACT</name>
<feature type="transmembrane region" description="Helical" evidence="1">
    <location>
        <begin position="7"/>
        <end position="24"/>
    </location>
</feature>
<feature type="transmembrane region" description="Helical" evidence="1">
    <location>
        <begin position="103"/>
        <end position="131"/>
    </location>
</feature>
<comment type="caution">
    <text evidence="3">The sequence shown here is derived from an EMBL/GenBank/DDBJ whole genome shotgun (WGS) entry which is preliminary data.</text>
</comment>
<feature type="transmembrane region" description="Helical" evidence="1">
    <location>
        <begin position="44"/>
        <end position="63"/>
    </location>
</feature>
<dbReference type="EMBL" id="LRDB01000008">
    <property type="protein sequence ID" value="KYG80269.1"/>
    <property type="molecule type" value="Genomic_DNA"/>
</dbReference>
<dbReference type="InterPro" id="IPR036890">
    <property type="entry name" value="HATPase_C_sf"/>
</dbReference>
<dbReference type="AlphaFoldDB" id="A0A150XNE6"/>
<dbReference type="InterPro" id="IPR050640">
    <property type="entry name" value="Bact_2-comp_sensor_kinase"/>
</dbReference>
<keyword evidence="1" id="KW-0812">Transmembrane</keyword>
<protein>
    <recommendedName>
        <fullName evidence="2">Signal transduction histidine kinase internal region domain-containing protein</fullName>
    </recommendedName>
</protein>
<evidence type="ECO:0000313" key="4">
    <source>
        <dbReference type="Proteomes" id="UP000075615"/>
    </source>
</evidence>
<organism evidence="3 4">
    <name type="scientific">Roseivirga echinicomitans</name>
    <dbReference type="NCBI Taxonomy" id="296218"/>
    <lineage>
        <taxon>Bacteria</taxon>
        <taxon>Pseudomonadati</taxon>
        <taxon>Bacteroidota</taxon>
        <taxon>Cytophagia</taxon>
        <taxon>Cytophagales</taxon>
        <taxon>Roseivirgaceae</taxon>
        <taxon>Roseivirga</taxon>
    </lineage>
</organism>
<reference evidence="3 4" key="1">
    <citation type="submission" date="2016-01" db="EMBL/GenBank/DDBJ databases">
        <title>Genome sequencing of Roseivirga echinicomitans KMM 6058.</title>
        <authorList>
            <person name="Selvaratnam C."/>
            <person name="Thevarajoo S."/>
            <person name="Goh K.M."/>
            <person name="Ee R."/>
            <person name="Chan K.-G."/>
            <person name="Chong C.S."/>
        </authorList>
    </citation>
    <scope>NUCLEOTIDE SEQUENCE [LARGE SCALE GENOMIC DNA]</scope>
    <source>
        <strain evidence="3 4">KMM 6058</strain>
    </source>
</reference>
<keyword evidence="1" id="KW-0472">Membrane</keyword>
<feature type="transmembrane region" description="Helical" evidence="1">
    <location>
        <begin position="70"/>
        <end position="91"/>
    </location>
</feature>
<evidence type="ECO:0000256" key="1">
    <source>
        <dbReference type="SAM" id="Phobius"/>
    </source>
</evidence>
<dbReference type="Gene3D" id="3.30.565.10">
    <property type="entry name" value="Histidine kinase-like ATPase, C-terminal domain"/>
    <property type="match status" value="1"/>
</dbReference>
<keyword evidence="4" id="KW-1185">Reference proteome</keyword>
<keyword evidence="1" id="KW-1133">Transmembrane helix</keyword>
<evidence type="ECO:0000313" key="3">
    <source>
        <dbReference type="EMBL" id="KYG80269.1"/>
    </source>
</evidence>
<dbReference type="Proteomes" id="UP000075615">
    <property type="component" value="Unassembled WGS sequence"/>
</dbReference>
<dbReference type="Pfam" id="PF06580">
    <property type="entry name" value="His_kinase"/>
    <property type="match status" value="1"/>
</dbReference>
<feature type="domain" description="Signal transduction histidine kinase internal region" evidence="2">
    <location>
        <begin position="151"/>
        <end position="229"/>
    </location>
</feature>
<dbReference type="InterPro" id="IPR010559">
    <property type="entry name" value="Sig_transdc_His_kin_internal"/>
</dbReference>
<accession>A0A150XNE6</accession>
<sequence>MTINWKLIGLNLLFWLLYIIIWGVRDMAYAPTFWDTLDGNLIGTAWYSIGVYLNLFLLLPRLLLKKLKLIYVLSIIVLVMAISYGTAQTYASYYLSVDVGTSVFFYSAGGVANTASDFLVVYGLSTCLFFINEWYIKERKLRELETQKLQAELDLLKGQINPHFLFNALNTVHVLIKKDQDLARQTLERFSDLLSHQIYEVNNEVIPLKNEIDNLSNYIHLQKMRFENQMEVKWKVNGKLSDLVISPMLFLNFVENAFKHGDNVENGRVMIEIRMSVMERRMDFTCSNSIVAGKKQGNVLGVGIANVKRRLELIYPERHELTIGQTENLFSVHLILKLDEV</sequence>
<dbReference type="PANTHER" id="PTHR34220">
    <property type="entry name" value="SENSOR HISTIDINE KINASE YPDA"/>
    <property type="match status" value="1"/>
</dbReference>
<evidence type="ECO:0000259" key="2">
    <source>
        <dbReference type="Pfam" id="PF06580"/>
    </source>
</evidence>
<dbReference type="PANTHER" id="PTHR34220:SF7">
    <property type="entry name" value="SENSOR HISTIDINE KINASE YPDA"/>
    <property type="match status" value="1"/>
</dbReference>
<gene>
    <name evidence="3" type="ORF">AWN68_17375</name>
</gene>
<proteinExistence type="predicted"/>